<feature type="region of interest" description="Disordered" evidence="1">
    <location>
        <begin position="1"/>
        <end position="47"/>
    </location>
</feature>
<organism evidence="2 3">
    <name type="scientific">Sorangium atrum</name>
    <dbReference type="NCBI Taxonomy" id="2995308"/>
    <lineage>
        <taxon>Bacteria</taxon>
        <taxon>Pseudomonadati</taxon>
        <taxon>Myxococcota</taxon>
        <taxon>Polyangia</taxon>
        <taxon>Polyangiales</taxon>
        <taxon>Polyangiaceae</taxon>
        <taxon>Sorangium</taxon>
    </lineage>
</organism>
<name>A0ABT5BR63_9BACT</name>
<dbReference type="Proteomes" id="UP001217485">
    <property type="component" value="Unassembled WGS sequence"/>
</dbReference>
<gene>
    <name evidence="2" type="ORF">POL72_00435</name>
</gene>
<sequence>MQLPAGSAEPAGAARRARLKAAALPGSSGGGTNGRRITPHGRQKLPEHLPVERIALRRSAPFTSAASGWLALAVHNERRREVPLSKMLEATDDNDR</sequence>
<accession>A0ABT5BR63</accession>
<keyword evidence="3" id="KW-1185">Reference proteome</keyword>
<evidence type="ECO:0000256" key="1">
    <source>
        <dbReference type="SAM" id="MobiDB-lite"/>
    </source>
</evidence>
<evidence type="ECO:0000313" key="3">
    <source>
        <dbReference type="Proteomes" id="UP001217485"/>
    </source>
</evidence>
<feature type="compositionally biased region" description="Low complexity" evidence="1">
    <location>
        <begin position="10"/>
        <end position="26"/>
    </location>
</feature>
<proteinExistence type="predicted"/>
<comment type="caution">
    <text evidence="2">The sequence shown here is derived from an EMBL/GenBank/DDBJ whole genome shotgun (WGS) entry which is preliminary data.</text>
</comment>
<evidence type="ECO:0000313" key="2">
    <source>
        <dbReference type="EMBL" id="MDC0676188.1"/>
    </source>
</evidence>
<dbReference type="EMBL" id="JAQNDK010000001">
    <property type="protein sequence ID" value="MDC0676188.1"/>
    <property type="molecule type" value="Genomic_DNA"/>
</dbReference>
<dbReference type="RefSeq" id="WP_272092895.1">
    <property type="nucleotide sequence ID" value="NZ_JAQNDK010000001.1"/>
</dbReference>
<protein>
    <submittedName>
        <fullName evidence="2">Uncharacterized protein</fullName>
    </submittedName>
</protein>
<reference evidence="2 3" key="1">
    <citation type="submission" date="2023-01" db="EMBL/GenBank/DDBJ databases">
        <title>Minimal conservation of predation-associated metabolite biosynthetic gene clusters underscores biosynthetic potential of Myxococcota including descriptions for ten novel species: Archangium lansinium sp. nov., Myxococcus landrumus sp. nov., Nannocystis bai.</title>
        <authorList>
            <person name="Ahearne A."/>
            <person name="Stevens C."/>
            <person name="Dowd S."/>
        </authorList>
    </citation>
    <scope>NUCLEOTIDE SEQUENCE [LARGE SCALE GENOMIC DNA]</scope>
    <source>
        <strain evidence="2 3">WIWO2</strain>
    </source>
</reference>